<feature type="compositionally biased region" description="Low complexity" evidence="1">
    <location>
        <begin position="278"/>
        <end position="291"/>
    </location>
</feature>
<reference evidence="2 3" key="1">
    <citation type="journal article" date="2013" name="PLoS Genet.">
        <title>Genomic mechanisms accounting for the adaptation to parasitism in nematode-trapping fungi.</title>
        <authorList>
            <person name="Meerupati T."/>
            <person name="Andersson K.M."/>
            <person name="Friman E."/>
            <person name="Kumar D."/>
            <person name="Tunlid A."/>
            <person name="Ahren D."/>
        </authorList>
    </citation>
    <scope>NUCLEOTIDE SEQUENCE [LARGE SCALE GENOMIC DNA]</scope>
    <source>
        <strain evidence="2 3">CBS 200.50</strain>
    </source>
</reference>
<dbReference type="STRING" id="1284197.S8A8W0"/>
<dbReference type="Proteomes" id="UP000015100">
    <property type="component" value="Unassembled WGS sequence"/>
</dbReference>
<dbReference type="OrthoDB" id="5396909at2759"/>
<keyword evidence="3" id="KW-1185">Reference proteome</keyword>
<evidence type="ECO:0000256" key="1">
    <source>
        <dbReference type="SAM" id="MobiDB-lite"/>
    </source>
</evidence>
<evidence type="ECO:0000313" key="3">
    <source>
        <dbReference type="Proteomes" id="UP000015100"/>
    </source>
</evidence>
<comment type="caution">
    <text evidence="2">The sequence shown here is derived from an EMBL/GenBank/DDBJ whole genome shotgun (WGS) entry which is preliminary data.</text>
</comment>
<dbReference type="AlphaFoldDB" id="S8A8W0"/>
<feature type="compositionally biased region" description="Basic residues" evidence="1">
    <location>
        <begin position="221"/>
        <end position="231"/>
    </location>
</feature>
<dbReference type="HOGENOM" id="CLU_465412_0_0_1"/>
<reference evidence="3" key="2">
    <citation type="submission" date="2013-04" db="EMBL/GenBank/DDBJ databases">
        <title>Genomic mechanisms accounting for the adaptation to parasitism in nematode-trapping fungi.</title>
        <authorList>
            <person name="Ahren D.G."/>
        </authorList>
    </citation>
    <scope>NUCLEOTIDE SEQUENCE [LARGE SCALE GENOMIC DNA]</scope>
    <source>
        <strain evidence="3">CBS 200.50</strain>
    </source>
</reference>
<gene>
    <name evidence="2" type="ORF">H072_6759</name>
</gene>
<organism evidence="2 3">
    <name type="scientific">Dactylellina haptotyla (strain CBS 200.50)</name>
    <name type="common">Nematode-trapping fungus</name>
    <name type="synonym">Monacrosporium haptotylum</name>
    <dbReference type="NCBI Taxonomy" id="1284197"/>
    <lineage>
        <taxon>Eukaryota</taxon>
        <taxon>Fungi</taxon>
        <taxon>Dikarya</taxon>
        <taxon>Ascomycota</taxon>
        <taxon>Pezizomycotina</taxon>
        <taxon>Orbiliomycetes</taxon>
        <taxon>Orbiliales</taxon>
        <taxon>Orbiliaceae</taxon>
        <taxon>Dactylellina</taxon>
    </lineage>
</organism>
<name>S8A8W0_DACHA</name>
<proteinExistence type="predicted"/>
<dbReference type="EMBL" id="AQGS01000471">
    <property type="protein sequence ID" value="EPS39445.1"/>
    <property type="molecule type" value="Genomic_DNA"/>
</dbReference>
<feature type="region of interest" description="Disordered" evidence="1">
    <location>
        <begin position="204"/>
        <end position="293"/>
    </location>
</feature>
<accession>S8A8W0</accession>
<protein>
    <submittedName>
        <fullName evidence="2">Uncharacterized protein</fullName>
    </submittedName>
</protein>
<evidence type="ECO:0000313" key="2">
    <source>
        <dbReference type="EMBL" id="EPS39445.1"/>
    </source>
</evidence>
<sequence>MAESSCRHGIKLCFRCEICDNFVCSLRLPPRGLDFPELLIPPYLTPRDIQPPPIKSMPPEPGHSKEELHALGALSRDYGWRANAINRWEDDIIPKITPKRRPVDPLSILSPLRKLRIISPDSRVQNIADDENLRPETLNACIQDTEAHNRSCSQVAGDETKLKSGVTEIDEKQQLVEEYQARAQKQRRREAELRRRLEVKTRLQEEKHRVDEEKRRELERRRKSLARRRHEKATPGYKETSAVTKAPNRRSSKAFARSRLSTHRRASLRWNRPPTRIPRPVSKPVHSSPSKNTARVANIRSMATQNEEIAAAKARLLTNSSTLVKQRLAERKAAREKIDKERQARLREAREKVQAQHRHIAESRRRQHEAFKLLHQRGKPTLQSPPKTVQSFLMDGDILSNVPRKLFDWRTRNADKIESIRDLFAMTRMGYSRNFTPFPKHVQVNKPFTMLEKEIYLPPIPAVKAEDIRRWQMNNADIDVNLRRFRNLEVMLEASISPPWADKARRVGKKLPEHLYYGWRISHNYGYFGWAVPRHTSRVFAQSVRFGQLDREWDEVIAKREAIVQADLESHGLEEKIPMIRTASGY</sequence>
<feature type="compositionally biased region" description="Basic and acidic residues" evidence="1">
    <location>
        <begin position="204"/>
        <end position="220"/>
    </location>
</feature>